<dbReference type="Pfam" id="PF01526">
    <property type="entry name" value="DDE_Tnp_Tn3"/>
    <property type="match status" value="1"/>
</dbReference>
<dbReference type="AlphaFoldDB" id="A0A6J5F8L3"/>
<sequence length="82" mass="8843">MNEVVLWNTIYMDAALAQLRVEGVQVCEEDVARLDPLGSASGTSTCPAATRSRSAKRWPGVSCGRRVIRMKATPKPPDGTPD</sequence>
<dbReference type="GO" id="GO:0004803">
    <property type="term" value="F:transposase activity"/>
    <property type="evidence" value="ECO:0007669"/>
    <property type="project" value="InterPro"/>
</dbReference>
<gene>
    <name evidence="3" type="ORF">LMG29542_08521</name>
</gene>
<proteinExistence type="predicted"/>
<reference evidence="3 4" key="1">
    <citation type="submission" date="2020-04" db="EMBL/GenBank/DDBJ databases">
        <authorList>
            <person name="De Canck E."/>
        </authorList>
    </citation>
    <scope>NUCLEOTIDE SEQUENCE [LARGE SCALE GENOMIC DNA]</scope>
    <source>
        <strain evidence="3 4">LMG 29542</strain>
    </source>
</reference>
<dbReference type="Proteomes" id="UP000494363">
    <property type="component" value="Unassembled WGS sequence"/>
</dbReference>
<organism evidence="3 4">
    <name type="scientific">Paraburkholderia humisilvae</name>
    <dbReference type="NCBI Taxonomy" id="627669"/>
    <lineage>
        <taxon>Bacteria</taxon>
        <taxon>Pseudomonadati</taxon>
        <taxon>Pseudomonadota</taxon>
        <taxon>Betaproteobacteria</taxon>
        <taxon>Burkholderiales</taxon>
        <taxon>Burkholderiaceae</taxon>
        <taxon>Paraburkholderia</taxon>
    </lineage>
</organism>
<evidence type="ECO:0000259" key="2">
    <source>
        <dbReference type="Pfam" id="PF01526"/>
    </source>
</evidence>
<dbReference type="InterPro" id="IPR002513">
    <property type="entry name" value="Tn3_Tnp_DDE_dom"/>
</dbReference>
<dbReference type="EMBL" id="CADIKH010000276">
    <property type="protein sequence ID" value="CAB3775139.1"/>
    <property type="molecule type" value="Genomic_DNA"/>
</dbReference>
<feature type="region of interest" description="Disordered" evidence="1">
    <location>
        <begin position="38"/>
        <end position="58"/>
    </location>
</feature>
<accession>A0A6J5F8L3</accession>
<dbReference type="GO" id="GO:0006313">
    <property type="term" value="P:DNA transposition"/>
    <property type="evidence" value="ECO:0007669"/>
    <property type="project" value="InterPro"/>
</dbReference>
<keyword evidence="4" id="KW-1185">Reference proteome</keyword>
<protein>
    <recommendedName>
        <fullName evidence="2">Tn3 transposase DDE domain-containing protein</fullName>
    </recommendedName>
</protein>
<evidence type="ECO:0000313" key="3">
    <source>
        <dbReference type="EMBL" id="CAB3775139.1"/>
    </source>
</evidence>
<evidence type="ECO:0000313" key="4">
    <source>
        <dbReference type="Proteomes" id="UP000494363"/>
    </source>
</evidence>
<evidence type="ECO:0000256" key="1">
    <source>
        <dbReference type="SAM" id="MobiDB-lite"/>
    </source>
</evidence>
<name>A0A6J5F8L3_9BURK</name>
<feature type="domain" description="Tn3 transposase DDE" evidence="2">
    <location>
        <begin position="2"/>
        <end position="39"/>
    </location>
</feature>